<name>A0ABU7C2S1_9TELE</name>
<evidence type="ECO:0000313" key="2">
    <source>
        <dbReference type="Proteomes" id="UP001345963"/>
    </source>
</evidence>
<dbReference type="EMBL" id="JAHUTI010072881">
    <property type="protein sequence ID" value="MED6256075.1"/>
    <property type="molecule type" value="Genomic_DNA"/>
</dbReference>
<keyword evidence="2" id="KW-1185">Reference proteome</keyword>
<reference evidence="1 2" key="1">
    <citation type="submission" date="2021-07" db="EMBL/GenBank/DDBJ databases">
        <authorList>
            <person name="Palmer J.M."/>
        </authorList>
    </citation>
    <scope>NUCLEOTIDE SEQUENCE [LARGE SCALE GENOMIC DNA]</scope>
    <source>
        <strain evidence="1 2">AT_MEX2019</strain>
        <tissue evidence="1">Muscle</tissue>
    </source>
</reference>
<evidence type="ECO:0000313" key="1">
    <source>
        <dbReference type="EMBL" id="MED6256075.1"/>
    </source>
</evidence>
<comment type="caution">
    <text evidence="1">The sequence shown here is derived from an EMBL/GenBank/DDBJ whole genome shotgun (WGS) entry which is preliminary data.</text>
</comment>
<organism evidence="1 2">
    <name type="scientific">Ataeniobius toweri</name>
    <dbReference type="NCBI Taxonomy" id="208326"/>
    <lineage>
        <taxon>Eukaryota</taxon>
        <taxon>Metazoa</taxon>
        <taxon>Chordata</taxon>
        <taxon>Craniata</taxon>
        <taxon>Vertebrata</taxon>
        <taxon>Euteleostomi</taxon>
        <taxon>Actinopterygii</taxon>
        <taxon>Neopterygii</taxon>
        <taxon>Teleostei</taxon>
        <taxon>Neoteleostei</taxon>
        <taxon>Acanthomorphata</taxon>
        <taxon>Ovalentaria</taxon>
        <taxon>Atherinomorphae</taxon>
        <taxon>Cyprinodontiformes</taxon>
        <taxon>Goodeidae</taxon>
        <taxon>Ataeniobius</taxon>
    </lineage>
</organism>
<sequence length="110" mass="11756">MRGFSLGTLASSHSPNMTVRLIGHSELPLGVNGSVDGCWSCVCLCLALRWTGDQGGQGPGCSPPLAHRLLELGISSPATLNGRSGYRIWMDGFMELNCNTKSIKQMGNYN</sequence>
<proteinExistence type="predicted"/>
<dbReference type="Proteomes" id="UP001345963">
    <property type="component" value="Unassembled WGS sequence"/>
</dbReference>
<accession>A0ABU7C2S1</accession>
<protein>
    <submittedName>
        <fullName evidence="1">Uncharacterized protein</fullName>
    </submittedName>
</protein>
<gene>
    <name evidence="1" type="ORF">ATANTOWER_019312</name>
</gene>